<keyword evidence="8" id="KW-0969">Cilium</keyword>
<protein>
    <submittedName>
        <fullName evidence="8">Flagellar biosynthetic protein FliR</fullName>
    </submittedName>
</protein>
<sequence length="258" mass="28194">MIDWSQLWLLECIFVRMTGFVLFNPLLGRSNLPGLVKAGFILVLTMAVYGTGPELTVSVPEHYLEFAVILLLELAVGFALGFIMRLFFSVVQTGGSVIDTQMGLTMAQIYDAGSQSNLSVTGSLLNILMVLIFFAANGHYTLLRILTLSGELLPYGTANLGQEVVSYTAEVFISCMLLSIKLALPILAAELLGEIGMGILMKAIPQINAFVINIELKVIIGLGLLFFFLTPINEFLLSIEQEMLQELERMLQHLAAGA</sequence>
<evidence type="ECO:0000256" key="4">
    <source>
        <dbReference type="ARBA" id="ARBA00022692"/>
    </source>
</evidence>
<keyword evidence="8" id="KW-0282">Flagellum</keyword>
<dbReference type="GO" id="GO:0005886">
    <property type="term" value="C:plasma membrane"/>
    <property type="evidence" value="ECO:0007669"/>
    <property type="project" value="UniProtKB-SubCell"/>
</dbReference>
<feature type="transmembrane region" description="Helical" evidence="7">
    <location>
        <begin position="6"/>
        <end position="27"/>
    </location>
</feature>
<keyword evidence="5 7" id="KW-1133">Transmembrane helix</keyword>
<feature type="transmembrane region" description="Helical" evidence="7">
    <location>
        <begin position="34"/>
        <end position="51"/>
    </location>
</feature>
<evidence type="ECO:0000313" key="8">
    <source>
        <dbReference type="EMBL" id="HIS65865.1"/>
    </source>
</evidence>
<keyword evidence="8" id="KW-0966">Cell projection</keyword>
<dbReference type="EMBL" id="DVJJ01000170">
    <property type="protein sequence ID" value="HIS65865.1"/>
    <property type="molecule type" value="Genomic_DNA"/>
</dbReference>
<comment type="subcellular location">
    <subcellularLocation>
        <location evidence="1">Cell membrane</location>
        <topology evidence="1">Multi-pass membrane protein</topology>
    </subcellularLocation>
</comment>
<evidence type="ECO:0000256" key="6">
    <source>
        <dbReference type="ARBA" id="ARBA00023136"/>
    </source>
</evidence>
<dbReference type="Proteomes" id="UP000886741">
    <property type="component" value="Unassembled WGS sequence"/>
</dbReference>
<reference evidence="8" key="2">
    <citation type="journal article" date="2021" name="PeerJ">
        <title>Extensive microbial diversity within the chicken gut microbiome revealed by metagenomics and culture.</title>
        <authorList>
            <person name="Gilroy R."/>
            <person name="Ravi A."/>
            <person name="Getino M."/>
            <person name="Pursley I."/>
            <person name="Horton D.L."/>
            <person name="Alikhan N.F."/>
            <person name="Baker D."/>
            <person name="Gharbi K."/>
            <person name="Hall N."/>
            <person name="Watson M."/>
            <person name="Adriaenssens E.M."/>
            <person name="Foster-Nyarko E."/>
            <person name="Jarju S."/>
            <person name="Secka A."/>
            <person name="Antonio M."/>
            <person name="Oren A."/>
            <person name="Chaudhuri R.R."/>
            <person name="La Ragione R."/>
            <person name="Hildebrand F."/>
            <person name="Pallen M.J."/>
        </authorList>
    </citation>
    <scope>NUCLEOTIDE SEQUENCE</scope>
    <source>
        <strain evidence="8">ChiBcec16-1751</strain>
    </source>
</reference>
<name>A0A9D1FBS1_9FIRM</name>
<proteinExistence type="inferred from homology"/>
<evidence type="ECO:0000256" key="2">
    <source>
        <dbReference type="ARBA" id="ARBA00009772"/>
    </source>
</evidence>
<keyword evidence="4 7" id="KW-0812">Transmembrane</keyword>
<feature type="transmembrane region" description="Helical" evidence="7">
    <location>
        <begin position="124"/>
        <end position="147"/>
    </location>
</feature>
<keyword evidence="6 7" id="KW-0472">Membrane</keyword>
<feature type="transmembrane region" description="Helical" evidence="7">
    <location>
        <begin position="210"/>
        <end position="229"/>
    </location>
</feature>
<dbReference type="AlphaFoldDB" id="A0A9D1FBS1"/>
<comment type="similarity">
    <text evidence="2">Belongs to the FliR/MopE/SpaR family.</text>
</comment>
<dbReference type="PANTHER" id="PTHR30065">
    <property type="entry name" value="FLAGELLAR BIOSYNTHETIC PROTEIN FLIR"/>
    <property type="match status" value="1"/>
</dbReference>
<dbReference type="GO" id="GO:0006605">
    <property type="term" value="P:protein targeting"/>
    <property type="evidence" value="ECO:0007669"/>
    <property type="project" value="InterPro"/>
</dbReference>
<dbReference type="InterPro" id="IPR002010">
    <property type="entry name" value="T3SS_IM_R"/>
</dbReference>
<evidence type="ECO:0000313" key="9">
    <source>
        <dbReference type="Proteomes" id="UP000886741"/>
    </source>
</evidence>
<organism evidence="8 9">
    <name type="scientific">Candidatus Avoscillospira avistercoris</name>
    <dbReference type="NCBI Taxonomy" id="2840707"/>
    <lineage>
        <taxon>Bacteria</taxon>
        <taxon>Bacillati</taxon>
        <taxon>Bacillota</taxon>
        <taxon>Clostridia</taxon>
        <taxon>Eubacteriales</taxon>
        <taxon>Oscillospiraceae</taxon>
        <taxon>Oscillospiraceae incertae sedis</taxon>
        <taxon>Candidatus Avoscillospira</taxon>
    </lineage>
</organism>
<accession>A0A9D1FBS1</accession>
<evidence type="ECO:0000256" key="5">
    <source>
        <dbReference type="ARBA" id="ARBA00022989"/>
    </source>
</evidence>
<dbReference type="Pfam" id="PF01311">
    <property type="entry name" value="Bac_export_1"/>
    <property type="match status" value="1"/>
</dbReference>
<feature type="transmembrane region" description="Helical" evidence="7">
    <location>
        <begin position="63"/>
        <end position="88"/>
    </location>
</feature>
<dbReference type="PRINTS" id="PR00953">
    <property type="entry name" value="TYPE3IMRPROT"/>
</dbReference>
<evidence type="ECO:0000256" key="7">
    <source>
        <dbReference type="SAM" id="Phobius"/>
    </source>
</evidence>
<evidence type="ECO:0000256" key="1">
    <source>
        <dbReference type="ARBA" id="ARBA00004651"/>
    </source>
</evidence>
<comment type="caution">
    <text evidence="8">The sequence shown here is derived from an EMBL/GenBank/DDBJ whole genome shotgun (WGS) entry which is preliminary data.</text>
</comment>
<evidence type="ECO:0000256" key="3">
    <source>
        <dbReference type="ARBA" id="ARBA00022475"/>
    </source>
</evidence>
<gene>
    <name evidence="8" type="ORF">IAA83_10970</name>
</gene>
<dbReference type="PANTHER" id="PTHR30065:SF1">
    <property type="entry name" value="SURFACE PRESENTATION OF ANTIGENS PROTEIN SPAR"/>
    <property type="match status" value="1"/>
</dbReference>
<keyword evidence="3" id="KW-1003">Cell membrane</keyword>
<reference evidence="8" key="1">
    <citation type="submission" date="2020-10" db="EMBL/GenBank/DDBJ databases">
        <authorList>
            <person name="Gilroy R."/>
        </authorList>
    </citation>
    <scope>NUCLEOTIDE SEQUENCE</scope>
    <source>
        <strain evidence="8">ChiBcec16-1751</strain>
    </source>
</reference>
<feature type="transmembrane region" description="Helical" evidence="7">
    <location>
        <begin position="167"/>
        <end position="189"/>
    </location>
</feature>